<evidence type="ECO:0000313" key="7">
    <source>
        <dbReference type="EMBL" id="RWS22780.1"/>
    </source>
</evidence>
<evidence type="ECO:0000259" key="6">
    <source>
        <dbReference type="Pfam" id="PF00892"/>
    </source>
</evidence>
<evidence type="ECO:0000256" key="2">
    <source>
        <dbReference type="ARBA" id="ARBA00022692"/>
    </source>
</evidence>
<evidence type="ECO:0000256" key="5">
    <source>
        <dbReference type="SAM" id="Phobius"/>
    </source>
</evidence>
<keyword evidence="3 5" id="KW-1133">Transmembrane helix</keyword>
<keyword evidence="8" id="KW-1185">Reference proteome</keyword>
<feature type="transmembrane region" description="Helical" evidence="5">
    <location>
        <begin position="229"/>
        <end position="249"/>
    </location>
</feature>
<dbReference type="InterPro" id="IPR000620">
    <property type="entry name" value="EamA_dom"/>
</dbReference>
<comment type="caution">
    <text evidence="7">The sequence shown here is derived from an EMBL/GenBank/DDBJ whole genome shotgun (WGS) entry which is preliminary data.</text>
</comment>
<dbReference type="AlphaFoldDB" id="A0A443S5H1"/>
<evidence type="ECO:0000313" key="8">
    <source>
        <dbReference type="Proteomes" id="UP000288716"/>
    </source>
</evidence>
<feature type="transmembrane region" description="Helical" evidence="5">
    <location>
        <begin position="55"/>
        <end position="72"/>
    </location>
</feature>
<dbReference type="Proteomes" id="UP000288716">
    <property type="component" value="Unassembled WGS sequence"/>
</dbReference>
<evidence type="ECO:0000256" key="4">
    <source>
        <dbReference type="ARBA" id="ARBA00023136"/>
    </source>
</evidence>
<reference evidence="7 8" key="1">
    <citation type="journal article" date="2018" name="Gigascience">
        <title>Genomes of trombidid mites reveal novel predicted allergens and laterally-transferred genes associated with secondary metabolism.</title>
        <authorList>
            <person name="Dong X."/>
            <person name="Chaisiri K."/>
            <person name="Xia D."/>
            <person name="Armstrong S.D."/>
            <person name="Fang Y."/>
            <person name="Donnelly M.J."/>
            <person name="Kadowaki T."/>
            <person name="McGarry J.W."/>
            <person name="Darby A.C."/>
            <person name="Makepeace B.L."/>
        </authorList>
    </citation>
    <scope>NUCLEOTIDE SEQUENCE [LARGE SCALE GENOMIC DNA]</scope>
    <source>
        <strain evidence="7">UoL-UT</strain>
    </source>
</reference>
<dbReference type="PANTHER" id="PTHR22911:SF6">
    <property type="entry name" value="SOLUTE CARRIER FAMILY 35 MEMBER G1"/>
    <property type="match status" value="1"/>
</dbReference>
<dbReference type="SUPFAM" id="SSF103481">
    <property type="entry name" value="Multidrug resistance efflux transporter EmrE"/>
    <property type="match status" value="2"/>
</dbReference>
<name>A0A443S5H1_9ACAR</name>
<dbReference type="GO" id="GO:0016020">
    <property type="term" value="C:membrane"/>
    <property type="evidence" value="ECO:0007669"/>
    <property type="project" value="UniProtKB-SubCell"/>
</dbReference>
<dbReference type="PANTHER" id="PTHR22911">
    <property type="entry name" value="ACYL-MALONYL CONDENSING ENZYME-RELATED"/>
    <property type="match status" value="1"/>
</dbReference>
<dbReference type="EMBL" id="NCKV01007925">
    <property type="protein sequence ID" value="RWS22780.1"/>
    <property type="molecule type" value="Genomic_DNA"/>
</dbReference>
<keyword evidence="4 5" id="KW-0472">Membrane</keyword>
<sequence length="305" mass="33781">MQAVFFGALAVYKRAPMLGNENERWHLFGRAITGTMNQGGWYLSVRKISLMDSSAIFYSAPVFVGLLAFVFLKEPFGLFEGISVIVTIVGVLLISRPQFIPFFADASHPMTSDTIEGLILALFGSFTFALSNIHLRKLQKTSTEVIAFWFSIFTIILGTVLVLCFDEMKWPQDYMQWILILLVGICGIFGQVSFALALKIERAGPVSIAQTSNIVIVLIYQLAFFNEPVSMLSLVGALLIGGSVMLTGFKEMLRTGQLMENIKQVTTRTVTWQLDHVGVESHPQKYSANCAPAISANNNNLHKNP</sequence>
<organism evidence="7 8">
    <name type="scientific">Leptotrombidium deliense</name>
    <dbReference type="NCBI Taxonomy" id="299467"/>
    <lineage>
        <taxon>Eukaryota</taxon>
        <taxon>Metazoa</taxon>
        <taxon>Ecdysozoa</taxon>
        <taxon>Arthropoda</taxon>
        <taxon>Chelicerata</taxon>
        <taxon>Arachnida</taxon>
        <taxon>Acari</taxon>
        <taxon>Acariformes</taxon>
        <taxon>Trombidiformes</taxon>
        <taxon>Prostigmata</taxon>
        <taxon>Anystina</taxon>
        <taxon>Parasitengona</taxon>
        <taxon>Trombiculoidea</taxon>
        <taxon>Trombiculidae</taxon>
        <taxon>Leptotrombidium</taxon>
    </lineage>
</organism>
<proteinExistence type="predicted"/>
<feature type="domain" description="EamA" evidence="6">
    <location>
        <begin position="117"/>
        <end position="247"/>
    </location>
</feature>
<protein>
    <submittedName>
        <fullName evidence="7">Solute carrier family 35 member G1-like protein</fullName>
    </submittedName>
</protein>
<keyword evidence="2 5" id="KW-0812">Transmembrane</keyword>
<dbReference type="OrthoDB" id="8300370at2759"/>
<feature type="transmembrane region" description="Helical" evidence="5">
    <location>
        <begin position="115"/>
        <end position="133"/>
    </location>
</feature>
<dbReference type="InterPro" id="IPR037185">
    <property type="entry name" value="EmrE-like"/>
</dbReference>
<accession>A0A443S5H1</accession>
<feature type="transmembrane region" description="Helical" evidence="5">
    <location>
        <begin position="145"/>
        <end position="165"/>
    </location>
</feature>
<comment type="subcellular location">
    <subcellularLocation>
        <location evidence="1">Membrane</location>
        <topology evidence="1">Multi-pass membrane protein</topology>
    </subcellularLocation>
</comment>
<dbReference type="STRING" id="299467.A0A443S5H1"/>
<evidence type="ECO:0000256" key="1">
    <source>
        <dbReference type="ARBA" id="ARBA00004141"/>
    </source>
</evidence>
<gene>
    <name evidence="7" type="ORF">B4U80_08515</name>
</gene>
<evidence type="ECO:0000256" key="3">
    <source>
        <dbReference type="ARBA" id="ARBA00022989"/>
    </source>
</evidence>
<feature type="transmembrane region" description="Helical" evidence="5">
    <location>
        <begin position="205"/>
        <end position="223"/>
    </location>
</feature>
<dbReference type="VEuPathDB" id="VectorBase:LDEU009259"/>
<feature type="transmembrane region" description="Helical" evidence="5">
    <location>
        <begin position="177"/>
        <end position="198"/>
    </location>
</feature>
<feature type="domain" description="EamA" evidence="6">
    <location>
        <begin position="3"/>
        <end position="95"/>
    </location>
</feature>
<feature type="transmembrane region" description="Helical" evidence="5">
    <location>
        <begin position="77"/>
        <end position="95"/>
    </location>
</feature>
<dbReference type="Pfam" id="PF00892">
    <property type="entry name" value="EamA"/>
    <property type="match status" value="2"/>
</dbReference>